<proteinExistence type="predicted"/>
<comment type="caution">
    <text evidence="2">The sequence shown here is derived from an EMBL/GenBank/DDBJ whole genome shotgun (WGS) entry which is preliminary data.</text>
</comment>
<name>A0AAW1IJC9_SAPOF</name>
<dbReference type="InterPro" id="IPR043502">
    <property type="entry name" value="DNA/RNA_pol_sf"/>
</dbReference>
<dbReference type="AlphaFoldDB" id="A0AAW1IJC9"/>
<evidence type="ECO:0000256" key="1">
    <source>
        <dbReference type="SAM" id="MobiDB-lite"/>
    </source>
</evidence>
<keyword evidence="3" id="KW-1185">Reference proteome</keyword>
<evidence type="ECO:0000313" key="2">
    <source>
        <dbReference type="EMBL" id="KAK9689535.1"/>
    </source>
</evidence>
<organism evidence="2 3">
    <name type="scientific">Saponaria officinalis</name>
    <name type="common">Common soapwort</name>
    <name type="synonym">Lychnis saponaria</name>
    <dbReference type="NCBI Taxonomy" id="3572"/>
    <lineage>
        <taxon>Eukaryota</taxon>
        <taxon>Viridiplantae</taxon>
        <taxon>Streptophyta</taxon>
        <taxon>Embryophyta</taxon>
        <taxon>Tracheophyta</taxon>
        <taxon>Spermatophyta</taxon>
        <taxon>Magnoliopsida</taxon>
        <taxon>eudicotyledons</taxon>
        <taxon>Gunneridae</taxon>
        <taxon>Pentapetalae</taxon>
        <taxon>Caryophyllales</taxon>
        <taxon>Caryophyllaceae</taxon>
        <taxon>Caryophylleae</taxon>
        <taxon>Saponaria</taxon>
    </lineage>
</organism>
<dbReference type="Proteomes" id="UP001443914">
    <property type="component" value="Unassembled WGS sequence"/>
</dbReference>
<feature type="non-terminal residue" evidence="2">
    <location>
        <position position="1"/>
    </location>
</feature>
<feature type="compositionally biased region" description="Polar residues" evidence="1">
    <location>
        <begin position="174"/>
        <end position="184"/>
    </location>
</feature>
<reference evidence="2" key="1">
    <citation type="submission" date="2024-03" db="EMBL/GenBank/DDBJ databases">
        <title>WGS assembly of Saponaria officinalis var. Norfolk2.</title>
        <authorList>
            <person name="Jenkins J."/>
            <person name="Shu S."/>
            <person name="Grimwood J."/>
            <person name="Barry K."/>
            <person name="Goodstein D."/>
            <person name="Schmutz J."/>
            <person name="Leebens-Mack J."/>
            <person name="Osbourn A."/>
        </authorList>
    </citation>
    <scope>NUCLEOTIDE SEQUENCE [LARGE SCALE GENOMIC DNA]</scope>
    <source>
        <strain evidence="2">JIC</strain>
    </source>
</reference>
<accession>A0AAW1IJC9</accession>
<feature type="region of interest" description="Disordered" evidence="1">
    <location>
        <begin position="104"/>
        <end position="128"/>
    </location>
</feature>
<feature type="compositionally biased region" description="Basic and acidic residues" evidence="1">
    <location>
        <begin position="185"/>
        <end position="195"/>
    </location>
</feature>
<dbReference type="EMBL" id="JBDFQZ010000009">
    <property type="protein sequence ID" value="KAK9689535.1"/>
    <property type="molecule type" value="Genomic_DNA"/>
</dbReference>
<gene>
    <name evidence="2" type="ORF">RND81_09G065500</name>
</gene>
<dbReference type="SUPFAM" id="SSF56672">
    <property type="entry name" value="DNA/RNA polymerases"/>
    <property type="match status" value="1"/>
</dbReference>
<dbReference type="Gene3D" id="3.10.10.10">
    <property type="entry name" value="HIV Type 1 Reverse Transcriptase, subunit A, domain 1"/>
    <property type="match status" value="1"/>
</dbReference>
<sequence length="195" mass="22363">FSTDICSDHPNAFWNRKKHIVTLPYEDDFQEDNIPTKARPCQMNADYLALCKNEIVSLIEKKLIRPSKSPWSYTAFYVNKHDEQERGVPRLVINYKPLRIYRGRGNPSYRGGRGNPSYRGGRGNSSDLTPFQHGNKKLIASDLSGLAGASNTELEEFKKWKELQKKDNIPGPSTRPSFINVVQNKEQKDQEMIPH</sequence>
<protein>
    <submittedName>
        <fullName evidence="2">Uncharacterized protein</fullName>
    </submittedName>
</protein>
<feature type="region of interest" description="Disordered" evidence="1">
    <location>
        <begin position="165"/>
        <end position="195"/>
    </location>
</feature>
<evidence type="ECO:0000313" key="3">
    <source>
        <dbReference type="Proteomes" id="UP001443914"/>
    </source>
</evidence>